<evidence type="ECO:0000256" key="1">
    <source>
        <dbReference type="ARBA" id="ARBA00022723"/>
    </source>
</evidence>
<evidence type="ECO:0000256" key="5">
    <source>
        <dbReference type="ARBA" id="ARBA00023242"/>
    </source>
</evidence>
<feature type="domain" description="C2H2-type" evidence="7">
    <location>
        <begin position="110"/>
        <end position="137"/>
    </location>
</feature>
<keyword evidence="8" id="KW-1185">Reference proteome</keyword>
<evidence type="ECO:0000256" key="3">
    <source>
        <dbReference type="ARBA" id="ARBA00022771"/>
    </source>
</evidence>
<feature type="domain" description="C2H2-type" evidence="7">
    <location>
        <begin position="193"/>
        <end position="220"/>
    </location>
</feature>
<evidence type="ECO:0000313" key="9">
    <source>
        <dbReference type="RefSeq" id="XP_017776177.1"/>
    </source>
</evidence>
<dbReference type="PROSITE" id="PS00028">
    <property type="entry name" value="ZINC_FINGER_C2H2_1"/>
    <property type="match status" value="5"/>
</dbReference>
<dbReference type="InterPro" id="IPR013087">
    <property type="entry name" value="Znf_C2H2_type"/>
</dbReference>
<organism evidence="8 9">
    <name type="scientific">Nicrophorus vespilloides</name>
    <name type="common">Boreal carrion beetle</name>
    <dbReference type="NCBI Taxonomy" id="110193"/>
    <lineage>
        <taxon>Eukaryota</taxon>
        <taxon>Metazoa</taxon>
        <taxon>Ecdysozoa</taxon>
        <taxon>Arthropoda</taxon>
        <taxon>Hexapoda</taxon>
        <taxon>Insecta</taxon>
        <taxon>Pterygota</taxon>
        <taxon>Neoptera</taxon>
        <taxon>Endopterygota</taxon>
        <taxon>Coleoptera</taxon>
        <taxon>Polyphaga</taxon>
        <taxon>Staphyliniformia</taxon>
        <taxon>Silphidae</taxon>
        <taxon>Nicrophorinae</taxon>
        <taxon>Nicrophorus</taxon>
    </lineage>
</organism>
<dbReference type="Proteomes" id="UP000695000">
    <property type="component" value="Unplaced"/>
</dbReference>
<evidence type="ECO:0000256" key="6">
    <source>
        <dbReference type="PROSITE-ProRule" id="PRU00042"/>
    </source>
</evidence>
<keyword evidence="3 6" id="KW-0863">Zinc-finger</keyword>
<dbReference type="PROSITE" id="PS50157">
    <property type="entry name" value="ZINC_FINGER_C2H2_2"/>
    <property type="match status" value="5"/>
</dbReference>
<reference evidence="9" key="1">
    <citation type="submission" date="2025-08" db="UniProtKB">
        <authorList>
            <consortium name="RefSeq"/>
        </authorList>
    </citation>
    <scope>IDENTIFICATION</scope>
    <source>
        <tissue evidence="9">Whole Larva</tissue>
    </source>
</reference>
<dbReference type="PANTHER" id="PTHR23235:SF142">
    <property type="entry name" value="ZINC FINGER PROTEIN 384"/>
    <property type="match status" value="1"/>
</dbReference>
<dbReference type="SMART" id="SM00355">
    <property type="entry name" value="ZnF_C2H2"/>
    <property type="match status" value="5"/>
</dbReference>
<proteinExistence type="predicted"/>
<keyword evidence="2" id="KW-0677">Repeat</keyword>
<keyword evidence="5" id="KW-0539">Nucleus</keyword>
<gene>
    <name evidence="9" type="primary">LOC108562380</name>
</gene>
<keyword evidence="4" id="KW-0862">Zinc</keyword>
<dbReference type="RefSeq" id="XP_017776177.1">
    <property type="nucleotide sequence ID" value="XM_017920688.1"/>
</dbReference>
<evidence type="ECO:0000259" key="7">
    <source>
        <dbReference type="PROSITE" id="PS50157"/>
    </source>
</evidence>
<keyword evidence="1" id="KW-0479">Metal-binding</keyword>
<dbReference type="Pfam" id="PF00096">
    <property type="entry name" value="zf-C2H2"/>
    <property type="match status" value="5"/>
</dbReference>
<dbReference type="InterPro" id="IPR036236">
    <property type="entry name" value="Znf_C2H2_sf"/>
</dbReference>
<feature type="domain" description="C2H2-type" evidence="7">
    <location>
        <begin position="138"/>
        <end position="165"/>
    </location>
</feature>
<feature type="domain" description="C2H2-type" evidence="7">
    <location>
        <begin position="82"/>
        <end position="109"/>
    </location>
</feature>
<sequence>MYFDDVYIGPIEQDDPIVHNPFILNPNLAVALKIEEERREIDLEASRRFGFQPYDSHYTTGIKTEAGTSSKLPPPLDTSRPYECEICEKRFNKKSNLWKHIHIHTGEKRFQCDVCNKKFSQNANLKKHKLIHDGIKPYSCTYCQKAFTQRANLDKHIRIHTGEKPYGCIICNNSFAQQSNLHKHMLIHQGVKYQCEDCTATFTQKANLKKHMERHLNRQQNCEFFQPIKKIKK</sequence>
<dbReference type="Gene3D" id="3.30.160.60">
    <property type="entry name" value="Classic Zinc Finger"/>
    <property type="match status" value="5"/>
</dbReference>
<name>A0ABM1MNM7_NICVS</name>
<dbReference type="GeneID" id="108562380"/>
<feature type="domain" description="C2H2-type" evidence="7">
    <location>
        <begin position="166"/>
        <end position="193"/>
    </location>
</feature>
<evidence type="ECO:0000313" key="8">
    <source>
        <dbReference type="Proteomes" id="UP000695000"/>
    </source>
</evidence>
<evidence type="ECO:0000256" key="2">
    <source>
        <dbReference type="ARBA" id="ARBA00022737"/>
    </source>
</evidence>
<dbReference type="PANTHER" id="PTHR23235">
    <property type="entry name" value="KRUEPPEL-LIKE TRANSCRIPTION FACTOR"/>
    <property type="match status" value="1"/>
</dbReference>
<dbReference type="SUPFAM" id="SSF57667">
    <property type="entry name" value="beta-beta-alpha zinc fingers"/>
    <property type="match status" value="3"/>
</dbReference>
<evidence type="ECO:0000256" key="4">
    <source>
        <dbReference type="ARBA" id="ARBA00022833"/>
    </source>
</evidence>
<protein>
    <submittedName>
        <fullName evidence="9">Zinc finger protein 70-like</fullName>
    </submittedName>
</protein>
<accession>A0ABM1MNM7</accession>